<organism evidence="1 2">
    <name type="scientific">Ophiobolus disseminans</name>
    <dbReference type="NCBI Taxonomy" id="1469910"/>
    <lineage>
        <taxon>Eukaryota</taxon>
        <taxon>Fungi</taxon>
        <taxon>Dikarya</taxon>
        <taxon>Ascomycota</taxon>
        <taxon>Pezizomycotina</taxon>
        <taxon>Dothideomycetes</taxon>
        <taxon>Pleosporomycetidae</taxon>
        <taxon>Pleosporales</taxon>
        <taxon>Pleosporineae</taxon>
        <taxon>Phaeosphaeriaceae</taxon>
        <taxon>Ophiobolus</taxon>
    </lineage>
</organism>
<keyword evidence="2" id="KW-1185">Reference proteome</keyword>
<dbReference type="AlphaFoldDB" id="A0A6A7AFU0"/>
<dbReference type="Proteomes" id="UP000799424">
    <property type="component" value="Unassembled WGS sequence"/>
</dbReference>
<protein>
    <submittedName>
        <fullName evidence="1">Uncharacterized protein</fullName>
    </submittedName>
</protein>
<evidence type="ECO:0000313" key="2">
    <source>
        <dbReference type="Proteomes" id="UP000799424"/>
    </source>
</evidence>
<accession>A0A6A7AFU0</accession>
<dbReference type="EMBL" id="MU006218">
    <property type="protein sequence ID" value="KAF2831588.1"/>
    <property type="molecule type" value="Genomic_DNA"/>
</dbReference>
<sequence>MTFACRITGTTVSTTDLKLRKATMVVLDTTLEMLAIAQRNASASPLLRLPGETLNRIYGYVFDYHWLSVMRNPTTNQCVFQGFTLDLPKGFFRRAMQIIDGLKHSVPVETYPQECVKDPLALTWVCCQVYVESMFFLPKQRILIRTVSSREAALWYY</sequence>
<proteinExistence type="predicted"/>
<dbReference type="OrthoDB" id="5413827at2759"/>
<reference evidence="1" key="1">
    <citation type="journal article" date="2020" name="Stud. Mycol.">
        <title>101 Dothideomycetes genomes: a test case for predicting lifestyles and emergence of pathogens.</title>
        <authorList>
            <person name="Haridas S."/>
            <person name="Albert R."/>
            <person name="Binder M."/>
            <person name="Bloem J."/>
            <person name="Labutti K."/>
            <person name="Salamov A."/>
            <person name="Andreopoulos B."/>
            <person name="Baker S."/>
            <person name="Barry K."/>
            <person name="Bills G."/>
            <person name="Bluhm B."/>
            <person name="Cannon C."/>
            <person name="Castanera R."/>
            <person name="Culley D."/>
            <person name="Daum C."/>
            <person name="Ezra D."/>
            <person name="Gonzalez J."/>
            <person name="Henrissat B."/>
            <person name="Kuo A."/>
            <person name="Liang C."/>
            <person name="Lipzen A."/>
            <person name="Lutzoni F."/>
            <person name="Magnuson J."/>
            <person name="Mondo S."/>
            <person name="Nolan M."/>
            <person name="Ohm R."/>
            <person name="Pangilinan J."/>
            <person name="Park H.-J."/>
            <person name="Ramirez L."/>
            <person name="Alfaro M."/>
            <person name="Sun H."/>
            <person name="Tritt A."/>
            <person name="Yoshinaga Y."/>
            <person name="Zwiers L.-H."/>
            <person name="Turgeon B."/>
            <person name="Goodwin S."/>
            <person name="Spatafora J."/>
            <person name="Crous P."/>
            <person name="Grigoriev I."/>
        </authorList>
    </citation>
    <scope>NUCLEOTIDE SEQUENCE</scope>
    <source>
        <strain evidence="1">CBS 113818</strain>
    </source>
</reference>
<gene>
    <name evidence="1" type="ORF">CC86DRAFT_141213</name>
</gene>
<name>A0A6A7AFU0_9PLEO</name>
<evidence type="ECO:0000313" key="1">
    <source>
        <dbReference type="EMBL" id="KAF2831588.1"/>
    </source>
</evidence>